<evidence type="ECO:0000256" key="4">
    <source>
        <dbReference type="ARBA" id="ARBA00022723"/>
    </source>
</evidence>
<evidence type="ECO:0000256" key="1">
    <source>
        <dbReference type="ARBA" id="ARBA00000900"/>
    </source>
</evidence>
<keyword evidence="4" id="KW-0479">Metal-binding</keyword>
<dbReference type="GO" id="GO:0061630">
    <property type="term" value="F:ubiquitin protein ligase activity"/>
    <property type="evidence" value="ECO:0007669"/>
    <property type="project" value="UniProtKB-EC"/>
</dbReference>
<keyword evidence="10" id="KW-1185">Reference proteome</keyword>
<dbReference type="EMBL" id="KZ995209">
    <property type="protein sequence ID" value="RKO91149.1"/>
    <property type="molecule type" value="Genomic_DNA"/>
</dbReference>
<feature type="compositionally biased region" description="Basic and acidic residues" evidence="8">
    <location>
        <begin position="782"/>
        <end position="802"/>
    </location>
</feature>
<dbReference type="GO" id="GO:0005634">
    <property type="term" value="C:nucleus"/>
    <property type="evidence" value="ECO:0007669"/>
    <property type="project" value="TreeGrafter"/>
</dbReference>
<reference evidence="10" key="1">
    <citation type="journal article" date="2018" name="Nat. Microbiol.">
        <title>Leveraging single-cell genomics to expand the fungal tree of life.</title>
        <authorList>
            <person name="Ahrendt S.R."/>
            <person name="Quandt C.A."/>
            <person name="Ciobanu D."/>
            <person name="Clum A."/>
            <person name="Salamov A."/>
            <person name="Andreopoulos B."/>
            <person name="Cheng J.F."/>
            <person name="Woyke T."/>
            <person name="Pelin A."/>
            <person name="Henrissat B."/>
            <person name="Reynolds N.K."/>
            <person name="Benny G.L."/>
            <person name="Smith M.E."/>
            <person name="James T.Y."/>
            <person name="Grigoriev I.V."/>
        </authorList>
    </citation>
    <scope>NUCLEOTIDE SEQUENCE [LARGE SCALE GENOMIC DNA]</scope>
</reference>
<dbReference type="InterPro" id="IPR013083">
    <property type="entry name" value="Znf_RING/FYVE/PHD"/>
</dbReference>
<feature type="region of interest" description="Disordered" evidence="8">
    <location>
        <begin position="1008"/>
        <end position="1036"/>
    </location>
</feature>
<dbReference type="PROSITE" id="PS50096">
    <property type="entry name" value="IQ"/>
    <property type="match status" value="1"/>
</dbReference>
<feature type="region of interest" description="Disordered" evidence="8">
    <location>
        <begin position="453"/>
        <end position="480"/>
    </location>
</feature>
<feature type="region of interest" description="Disordered" evidence="8">
    <location>
        <begin position="1298"/>
        <end position="1335"/>
    </location>
</feature>
<dbReference type="PANTHER" id="PTHR22937:SF65">
    <property type="entry name" value="E3 UBIQUITIN-PROTEIN LIGASE ARK2C"/>
    <property type="match status" value="1"/>
</dbReference>
<feature type="compositionally biased region" description="Pro residues" evidence="8">
    <location>
        <begin position="126"/>
        <end position="141"/>
    </location>
</feature>
<feature type="region of interest" description="Disordered" evidence="8">
    <location>
        <begin position="318"/>
        <end position="417"/>
    </location>
</feature>
<feature type="compositionally biased region" description="Polar residues" evidence="8">
    <location>
        <begin position="1310"/>
        <end position="1323"/>
    </location>
</feature>
<gene>
    <name evidence="9" type="ORF">BDK51DRAFT_35054</name>
</gene>
<evidence type="ECO:0000256" key="2">
    <source>
        <dbReference type="ARBA" id="ARBA00012483"/>
    </source>
</evidence>
<feature type="region of interest" description="Disordered" evidence="8">
    <location>
        <begin position="1"/>
        <end position="306"/>
    </location>
</feature>
<proteinExistence type="predicted"/>
<feature type="compositionally biased region" description="Low complexity" evidence="8">
    <location>
        <begin position="391"/>
        <end position="405"/>
    </location>
</feature>
<evidence type="ECO:0000313" key="10">
    <source>
        <dbReference type="Proteomes" id="UP000269721"/>
    </source>
</evidence>
<dbReference type="InterPro" id="IPR045191">
    <property type="entry name" value="MBR1/2-like"/>
</dbReference>
<evidence type="ECO:0000313" key="9">
    <source>
        <dbReference type="EMBL" id="RKO91149.1"/>
    </source>
</evidence>
<dbReference type="EC" id="2.3.2.27" evidence="2"/>
<keyword evidence="5" id="KW-0863">Zinc-finger</keyword>
<feature type="compositionally biased region" description="Pro residues" evidence="8">
    <location>
        <begin position="250"/>
        <end position="261"/>
    </location>
</feature>
<dbReference type="OrthoDB" id="8062037at2759"/>
<feature type="compositionally biased region" description="Low complexity" evidence="8">
    <location>
        <begin position="269"/>
        <end position="300"/>
    </location>
</feature>
<dbReference type="CDD" id="cd23767">
    <property type="entry name" value="IQCD"/>
    <property type="match status" value="1"/>
</dbReference>
<evidence type="ECO:0000256" key="8">
    <source>
        <dbReference type="SAM" id="MobiDB-lite"/>
    </source>
</evidence>
<feature type="compositionally biased region" description="Basic and acidic residues" evidence="8">
    <location>
        <begin position="810"/>
        <end position="832"/>
    </location>
</feature>
<accession>A0A4P9WEJ9</accession>
<feature type="compositionally biased region" description="Acidic residues" evidence="8">
    <location>
        <begin position="12"/>
        <end position="21"/>
    </location>
</feature>
<organism evidence="9 10">
    <name type="scientific">Blyttiomyces helicus</name>
    <dbReference type="NCBI Taxonomy" id="388810"/>
    <lineage>
        <taxon>Eukaryota</taxon>
        <taxon>Fungi</taxon>
        <taxon>Fungi incertae sedis</taxon>
        <taxon>Chytridiomycota</taxon>
        <taxon>Chytridiomycota incertae sedis</taxon>
        <taxon>Chytridiomycetes</taxon>
        <taxon>Chytridiomycetes incertae sedis</taxon>
        <taxon>Blyttiomyces</taxon>
    </lineage>
</organism>
<dbReference type="PANTHER" id="PTHR22937">
    <property type="entry name" value="E3 UBIQUITIN-PROTEIN LIGASE RNF165"/>
    <property type="match status" value="1"/>
</dbReference>
<feature type="compositionally biased region" description="Low complexity" evidence="8">
    <location>
        <begin position="61"/>
        <end position="80"/>
    </location>
</feature>
<protein>
    <recommendedName>
        <fullName evidence="2">RING-type E3 ubiquitin transferase</fullName>
        <ecNumber evidence="2">2.3.2.27</ecNumber>
    </recommendedName>
</protein>
<sequence>MAVFDAGNISAEDTDYSDGEAEGSGWHNVAQTPYGSALPANSYASRKPVSATRGNKDRPASSESSASSASSSSVSAGARSQIPSAAAKPAPRLRLVTSRSGTTSTHPTPAPTPTVSFAPSRLPRQAPAPAPATVTDPPPSAPARRPSRHVSDSSFSSAFTVPEESFGLSSDLSRLRVATSRSSPDLALDAGPVASHRCEGGASYPATRVKKKRKWTKGEEVNGFEGVGDDFDQEFEMGPAVIDLTASSPGPYPSNPRPAPQTDPRKTSRNSTAAPASSSTASSSFSSSTMRSASSFSSSRTSDDAVVLSGVSFTIPSRSKSIQSRRETGSSIGPALPSSSRADSVGAPVEARRSGRSRPSESNPPHLLGGRSLTMEDLPDVAAVGTRQNRRSSPPRLSHSRSTPRLGQAPTSAASNGNISDAELARMLQEEEYAVFQPANVNERMQSFHHLLNPDAHSDSESHRSRSRSHRRGYARPHAPPSFEMDYELMALLGGDAAIAAMASRPHSRRRGGAGSGGGFGGGVYAGAQGLSGIYSDLFGAGVAANPSNYLGDDEIDMSYESLLALGERIGEVKKKQGVPDAAIHTLLERRYKVGSMSEDEAKCTICLAEYEPNELLKGLQCLHWFHVDTTYLSPPTRAKQKPRNLIPDPPAAVPSIIDYIEDLEAPNRVVPLHEETGSHMKRAASFSLFHATANYASDPIVQPASPSATRNCEMLSQELTSQSHIPPAHPPWQDSLEYDQVFRARPRVIDDRDVPTRASSLRGPNRGGNAYIAAPPGPTPREVELARSRDSERRDRLRLEQEQWAGEESPPRGETVHRPRSRSKEDRGRDEAVEDGAVGDGRGGGARLRARSRSPARHAAPPSTRGSDPLREAWDAGTGYLDKSMTPRSRSPARVPATFSSSEVPVSYQEVDRRTPETPDRGRDRQGGASLRGGPRPAWEADGYCLQENYSHSVASRNDDHVDQRAIPPARSLTASFSSLPRPTSSLSRTNLMEVASHAPIITATDSRLHHRSRSPGAGLGPAPQTGAKSSHQPVVAQTRIPIADGPRRPRPMSANRFLDLGSGGRGGTGVGVPSVTVGDRARERETADEHSRWMADQRVLDQVQRRMVEERRQRRMLEDRESEIKVEFEREEALRRELQQTDERDAQWRERERIQHVQHTRPHHPQNHPQDHPARDPSPTRSRSAAQFRPEVAPRRIPDPAEVLAERWAGSAPAAAASPSRRDLHDAQENGYSSGRGHARAQKSRSDSARVSMAPEVASSGHEWLDESTVVDPSSAMWAASDAQNSHLHYIEEDPSHTLHQRKRSHSRSSAALQPSSPQHRYSTEDKSAEHDRNKAEVLELQILQAKVDRLHKQMKEVRAAFRLILQIERSQCVKKVVRIQACWRGYSTRKRLSENGISLARTKSNPPDEPVNPWTIEAFWEECERFGRGRKPLPPRRN</sequence>
<keyword evidence="6" id="KW-0833">Ubl conjugation pathway</keyword>
<evidence type="ECO:0000256" key="7">
    <source>
        <dbReference type="ARBA" id="ARBA00022833"/>
    </source>
</evidence>
<evidence type="ECO:0000256" key="6">
    <source>
        <dbReference type="ARBA" id="ARBA00022786"/>
    </source>
</evidence>
<feature type="compositionally biased region" description="Basic and acidic residues" evidence="8">
    <location>
        <begin position="911"/>
        <end position="927"/>
    </location>
</feature>
<feature type="compositionally biased region" description="Basic residues" evidence="8">
    <location>
        <begin position="465"/>
        <end position="475"/>
    </location>
</feature>
<keyword evidence="3" id="KW-0808">Transferase</keyword>
<evidence type="ECO:0000256" key="5">
    <source>
        <dbReference type="ARBA" id="ARBA00022771"/>
    </source>
</evidence>
<name>A0A4P9WEJ9_9FUNG</name>
<feature type="non-terminal residue" evidence="9">
    <location>
        <position position="1441"/>
    </location>
</feature>
<feature type="compositionally biased region" description="Low complexity" evidence="8">
    <location>
        <begin position="1211"/>
        <end position="1221"/>
    </location>
</feature>
<keyword evidence="7" id="KW-0862">Zinc</keyword>
<evidence type="ECO:0000256" key="3">
    <source>
        <dbReference type="ARBA" id="ARBA00022679"/>
    </source>
</evidence>
<feature type="region of interest" description="Disordered" evidence="8">
    <location>
        <begin position="1160"/>
        <end position="1267"/>
    </location>
</feature>
<comment type="catalytic activity">
    <reaction evidence="1">
        <text>S-ubiquitinyl-[E2 ubiquitin-conjugating enzyme]-L-cysteine + [acceptor protein]-L-lysine = [E2 ubiquitin-conjugating enzyme]-L-cysteine + N(6)-ubiquitinyl-[acceptor protein]-L-lysine.</text>
        <dbReference type="EC" id="2.3.2.27"/>
    </reaction>
</comment>
<dbReference type="GO" id="GO:0008270">
    <property type="term" value="F:zinc ion binding"/>
    <property type="evidence" value="ECO:0007669"/>
    <property type="project" value="UniProtKB-KW"/>
</dbReference>
<feature type="region of interest" description="Disordered" evidence="8">
    <location>
        <begin position="748"/>
        <end position="942"/>
    </location>
</feature>
<dbReference type="Proteomes" id="UP000269721">
    <property type="component" value="Unassembled WGS sequence"/>
</dbReference>
<feature type="compositionally biased region" description="Basic and acidic residues" evidence="8">
    <location>
        <begin position="1324"/>
        <end position="1335"/>
    </location>
</feature>
<dbReference type="SUPFAM" id="SSF57850">
    <property type="entry name" value="RING/U-box"/>
    <property type="match status" value="1"/>
</dbReference>
<dbReference type="Gene3D" id="3.30.40.10">
    <property type="entry name" value="Zinc/RING finger domain, C3HC4 (zinc finger)"/>
    <property type="match status" value="1"/>
</dbReference>